<dbReference type="EMBL" id="JAXBLV010000099">
    <property type="protein sequence ID" value="MDY3559234.1"/>
    <property type="molecule type" value="Genomic_DNA"/>
</dbReference>
<feature type="domain" description="DUF1549" evidence="1">
    <location>
        <begin position="52"/>
        <end position="243"/>
    </location>
</feature>
<keyword evidence="4" id="KW-1185">Reference proteome</keyword>
<dbReference type="Pfam" id="PF07587">
    <property type="entry name" value="PSD1"/>
    <property type="match status" value="1"/>
</dbReference>
<gene>
    <name evidence="3" type="ORF">R5W23_006453</name>
</gene>
<comment type="caution">
    <text evidence="3">The sequence shown here is derived from an EMBL/GenBank/DDBJ whole genome shotgun (WGS) entry which is preliminary data.</text>
</comment>
<dbReference type="Proteomes" id="UP001272242">
    <property type="component" value="Unassembled WGS sequence"/>
</dbReference>
<dbReference type="Pfam" id="PF07583">
    <property type="entry name" value="PSCyt2"/>
    <property type="match status" value="1"/>
</dbReference>
<accession>A0ABU5EW94</accession>
<evidence type="ECO:0000259" key="1">
    <source>
        <dbReference type="Pfam" id="PF07583"/>
    </source>
</evidence>
<organism evidence="3 4">
    <name type="scientific">Gemmata algarum</name>
    <dbReference type="NCBI Taxonomy" id="2975278"/>
    <lineage>
        <taxon>Bacteria</taxon>
        <taxon>Pseudomonadati</taxon>
        <taxon>Planctomycetota</taxon>
        <taxon>Planctomycetia</taxon>
        <taxon>Gemmatales</taxon>
        <taxon>Gemmataceae</taxon>
        <taxon>Gemmata</taxon>
    </lineage>
</organism>
<evidence type="ECO:0000313" key="3">
    <source>
        <dbReference type="EMBL" id="MDY3559234.1"/>
    </source>
</evidence>
<dbReference type="RefSeq" id="WP_320686037.1">
    <property type="nucleotide sequence ID" value="NZ_JAXBLV010000099.1"/>
</dbReference>
<dbReference type="InterPro" id="IPR022655">
    <property type="entry name" value="DUF1553"/>
</dbReference>
<evidence type="ECO:0000259" key="2">
    <source>
        <dbReference type="Pfam" id="PF07587"/>
    </source>
</evidence>
<sequence>MWGRNVLFVAVVLGAALALRAGLFPLSTAGRRITFDAAPAERPDFRVTVAKVNRAFRDQWAEKGLEHAPPAADLTVARRLSLALTGSVPSLEDVRQFEEQRPETRVAGWAHHLLKDRRFADYFADRLARAYTGTEDGAPVVYRKRKFIAWLSDEFLQNTSYAEIVRQMVAAQGLNTDVPAVNFVAASYDDNKEAPDPEKLAVRVSRAFLGLRIDCAQCHDHFLEPTWKQAHFQSLAAFFGQTKHAVTNIADTGAGEYDFEDRVAGGRHAIGPAVPFLPELLPATGTRRERLGAWVTDTKNVYFARATVNRVWAMLFGRPLTRRVEAQTLAEMSDEQAPPALRILGDDFAAHGHDLRRLILLISSLEVFRLDSAAAFELTTAHDEAWAAFPLSRLRPEQVIGNVIQSANVKTINQRSHVFVRLARYFDEKDFVARYGDVDDDEFARAGGTIPQRLLMMNGDLVDGKAKEELLNAAAQIAMFAPDDGAAVEAAYLAVLTRRPTPSESRHFTAGLVNTKGDERKQRLADLYWALFNSTELSWSH</sequence>
<dbReference type="PANTHER" id="PTHR35889:SF3">
    <property type="entry name" value="F-BOX DOMAIN-CONTAINING PROTEIN"/>
    <property type="match status" value="1"/>
</dbReference>
<reference evidence="4" key="1">
    <citation type="journal article" date="2023" name="Mar. Drugs">
        <title>Gemmata algarum, a Novel Planctomycete Isolated from an Algal Mat, Displays Antimicrobial Activity.</title>
        <authorList>
            <person name="Kumar G."/>
            <person name="Kallscheuer N."/>
            <person name="Kashif M."/>
            <person name="Ahamad S."/>
            <person name="Jagadeeshwari U."/>
            <person name="Pannikurungottu S."/>
            <person name="Haufschild T."/>
            <person name="Kabuu M."/>
            <person name="Sasikala C."/>
            <person name="Jogler C."/>
            <person name="Ramana C."/>
        </authorList>
    </citation>
    <scope>NUCLEOTIDE SEQUENCE [LARGE SCALE GENOMIC DNA]</scope>
    <source>
        <strain evidence="4">JC673</strain>
    </source>
</reference>
<protein>
    <submittedName>
        <fullName evidence="3">DUF1549 and DUF1553 domain-containing protein</fullName>
    </submittedName>
</protein>
<dbReference type="PANTHER" id="PTHR35889">
    <property type="entry name" value="CYCLOINULO-OLIGOSACCHARIDE FRUCTANOTRANSFERASE-RELATED"/>
    <property type="match status" value="1"/>
</dbReference>
<dbReference type="InterPro" id="IPR011444">
    <property type="entry name" value="DUF1549"/>
</dbReference>
<feature type="domain" description="DUF1553" evidence="2">
    <location>
        <begin position="287"/>
        <end position="407"/>
    </location>
</feature>
<evidence type="ECO:0000313" key="4">
    <source>
        <dbReference type="Proteomes" id="UP001272242"/>
    </source>
</evidence>
<name>A0ABU5EW94_9BACT</name>
<proteinExistence type="predicted"/>